<reference evidence="2 3" key="2">
    <citation type="submission" date="2018-11" db="EMBL/GenBank/DDBJ databases">
        <authorList>
            <consortium name="Pathogen Informatics"/>
        </authorList>
    </citation>
    <scope>NUCLEOTIDE SEQUENCE [LARGE SCALE GENOMIC DNA]</scope>
</reference>
<evidence type="ECO:0000313" key="2">
    <source>
        <dbReference type="EMBL" id="VDK36706.1"/>
    </source>
</evidence>
<keyword evidence="3" id="KW-1185">Reference proteome</keyword>
<evidence type="ECO:0000256" key="1">
    <source>
        <dbReference type="SAM" id="Phobius"/>
    </source>
</evidence>
<dbReference type="OrthoDB" id="10051416at2759"/>
<dbReference type="Proteomes" id="UP000271098">
    <property type="component" value="Unassembled WGS sequence"/>
</dbReference>
<organism evidence="4">
    <name type="scientific">Gongylonema pulchrum</name>
    <dbReference type="NCBI Taxonomy" id="637853"/>
    <lineage>
        <taxon>Eukaryota</taxon>
        <taxon>Metazoa</taxon>
        <taxon>Ecdysozoa</taxon>
        <taxon>Nematoda</taxon>
        <taxon>Chromadorea</taxon>
        <taxon>Rhabditida</taxon>
        <taxon>Spirurina</taxon>
        <taxon>Spiruromorpha</taxon>
        <taxon>Spiruroidea</taxon>
        <taxon>Gongylonematidae</taxon>
        <taxon>Gongylonema</taxon>
    </lineage>
</organism>
<name>A0A183D2A4_9BILA</name>
<dbReference type="AlphaFoldDB" id="A0A183D2A4"/>
<accession>A0A183D2A4</accession>
<reference evidence="4" key="1">
    <citation type="submission" date="2016-06" db="UniProtKB">
        <authorList>
            <consortium name="WormBaseParasite"/>
        </authorList>
    </citation>
    <scope>IDENTIFICATION</scope>
</reference>
<gene>
    <name evidence="2" type="ORF">GPUH_LOCUS2845</name>
</gene>
<dbReference type="EMBL" id="UYRT01004536">
    <property type="protein sequence ID" value="VDK36706.1"/>
    <property type="molecule type" value="Genomic_DNA"/>
</dbReference>
<sequence>MGNKELICTGGSYADIVVIIGSLDQLLSTDVLNMVLFSHETVISETTHIMEIFRGSLRPEKSSSATPPFLFQVQIRSENVSPWLRLTLTDTTNTAFRVMVETFDLFFSSRNVQNIEISEVYLAHFYAFLNRTYCVRIMETFVCMFVYIYIYLYIYVCVCL</sequence>
<proteinExistence type="predicted"/>
<keyword evidence="1" id="KW-0472">Membrane</keyword>
<keyword evidence="1" id="KW-1133">Transmembrane helix</keyword>
<feature type="transmembrane region" description="Helical" evidence="1">
    <location>
        <begin position="137"/>
        <end position="156"/>
    </location>
</feature>
<evidence type="ECO:0000313" key="4">
    <source>
        <dbReference type="WBParaSite" id="GPUH_0000285001-mRNA-1"/>
    </source>
</evidence>
<keyword evidence="1" id="KW-0812">Transmembrane</keyword>
<dbReference type="WBParaSite" id="GPUH_0000285001-mRNA-1">
    <property type="protein sequence ID" value="GPUH_0000285001-mRNA-1"/>
    <property type="gene ID" value="GPUH_0000285001"/>
</dbReference>
<evidence type="ECO:0000313" key="3">
    <source>
        <dbReference type="Proteomes" id="UP000271098"/>
    </source>
</evidence>
<protein>
    <submittedName>
        <fullName evidence="2 4">Uncharacterized protein</fullName>
    </submittedName>
</protein>